<sequence length="274" mass="29742">MSTNTSREIAQHPPEVAAFFDLDKTIIATSSAYVYGKEFLNSGLISPAEALHMSMSKASYMFSGHSSEQMDATRDHLSNLVTGWDVEQIRTIANETMHSVVTPTIYAEARALIADHKAAGHDVVIISASARVLVEPIAKELGVATVIATELEEENGKFTGNISFYCKGDAKAEAILSLATRNNYDLSKSYAYSDSATDLPMLQLVGFPNAVNPDRALRRTAIEKNWTIHAFRNPIPLIPLPSGKDISIGTGVVAGIAALTAGIWWWMRTKTPTT</sequence>
<keyword evidence="7" id="KW-1185">Reference proteome</keyword>
<accession>A0A0G3H3B4</accession>
<evidence type="ECO:0000256" key="3">
    <source>
        <dbReference type="ARBA" id="ARBA00022801"/>
    </source>
</evidence>
<dbReference type="PANTHER" id="PTHR43344:SF13">
    <property type="entry name" value="PHOSPHATASE RV3661-RELATED"/>
    <property type="match status" value="1"/>
</dbReference>
<keyword evidence="5" id="KW-0812">Transmembrane</keyword>
<dbReference type="OrthoDB" id="25607at2"/>
<protein>
    <recommendedName>
        <fullName evidence="8">HAD-superfamily subfamily IB hydrolase, TIGR01490</fullName>
    </recommendedName>
</protein>
<dbReference type="GO" id="GO:0016787">
    <property type="term" value="F:hydrolase activity"/>
    <property type="evidence" value="ECO:0007669"/>
    <property type="project" value="UniProtKB-KW"/>
</dbReference>
<dbReference type="SUPFAM" id="SSF56784">
    <property type="entry name" value="HAD-like"/>
    <property type="match status" value="1"/>
</dbReference>
<dbReference type="KEGG" id="cmv:CMUST_14685"/>
<dbReference type="EMBL" id="CP011542">
    <property type="protein sequence ID" value="AKK07230.1"/>
    <property type="molecule type" value="Genomic_DNA"/>
</dbReference>
<dbReference type="InterPro" id="IPR050582">
    <property type="entry name" value="HAD-like_SerB"/>
</dbReference>
<reference evidence="6 7" key="1">
    <citation type="journal article" date="2015" name="Genome Announc.">
        <title>Complete Genome Sequence of the Type Strain Corynebacterium mustelae DSM 45274, Isolated from Various Tissues of a Male Ferret with Lethal Sepsis.</title>
        <authorList>
            <person name="Ruckert C."/>
            <person name="Eimer J."/>
            <person name="Winkler A."/>
            <person name="Tauch A."/>
        </authorList>
    </citation>
    <scope>NUCLEOTIDE SEQUENCE [LARGE SCALE GENOMIC DNA]</scope>
    <source>
        <strain evidence="6 7">DSM 45274</strain>
    </source>
</reference>
<keyword evidence="5" id="KW-1133">Transmembrane helix</keyword>
<keyword evidence="3" id="KW-0378">Hydrolase</keyword>
<keyword evidence="4" id="KW-0460">Magnesium</keyword>
<evidence type="ECO:0000256" key="4">
    <source>
        <dbReference type="ARBA" id="ARBA00022842"/>
    </source>
</evidence>
<name>A0A0G3H3B4_9CORY</name>
<evidence type="ECO:0008006" key="8">
    <source>
        <dbReference type="Google" id="ProtNLM"/>
    </source>
</evidence>
<comment type="similarity">
    <text evidence="1">Belongs to the HAD-like hydrolase superfamily. SerB family.</text>
</comment>
<dbReference type="CDD" id="cd02612">
    <property type="entry name" value="HAD_PGPPase"/>
    <property type="match status" value="1"/>
</dbReference>
<gene>
    <name evidence="6" type="ORF">CMUST_14685</name>
</gene>
<dbReference type="PANTHER" id="PTHR43344">
    <property type="entry name" value="PHOSPHOSERINE PHOSPHATASE"/>
    <property type="match status" value="1"/>
</dbReference>
<dbReference type="Pfam" id="PF12710">
    <property type="entry name" value="HAD"/>
    <property type="match status" value="1"/>
</dbReference>
<reference evidence="7" key="2">
    <citation type="submission" date="2015-05" db="EMBL/GenBank/DDBJ databases">
        <title>Complete genome sequence of Corynebacterium mustelae DSM 45274, isolated from various tissues of a male ferret with lethal sepsis.</title>
        <authorList>
            <person name="Ruckert C."/>
            <person name="Albersmeier A."/>
            <person name="Winkler A."/>
            <person name="Tauch A."/>
        </authorList>
    </citation>
    <scope>NUCLEOTIDE SEQUENCE [LARGE SCALE GENOMIC DNA]</scope>
    <source>
        <strain evidence="7">DSM 45274</strain>
    </source>
</reference>
<evidence type="ECO:0000256" key="5">
    <source>
        <dbReference type="SAM" id="Phobius"/>
    </source>
</evidence>
<dbReference type="NCBIfam" id="TIGR01490">
    <property type="entry name" value="HAD-SF-IB-hyp1"/>
    <property type="match status" value="1"/>
</dbReference>
<dbReference type="AlphaFoldDB" id="A0A0G3H3B4"/>
<dbReference type="InterPro" id="IPR023214">
    <property type="entry name" value="HAD_sf"/>
</dbReference>
<dbReference type="InterPro" id="IPR036412">
    <property type="entry name" value="HAD-like_sf"/>
</dbReference>
<evidence type="ECO:0000256" key="1">
    <source>
        <dbReference type="ARBA" id="ARBA00009184"/>
    </source>
</evidence>
<feature type="transmembrane region" description="Helical" evidence="5">
    <location>
        <begin position="246"/>
        <end position="267"/>
    </location>
</feature>
<dbReference type="Gene3D" id="1.20.1440.100">
    <property type="entry name" value="SG protein - dephosphorylation function"/>
    <property type="match status" value="1"/>
</dbReference>
<keyword evidence="5" id="KW-0472">Membrane</keyword>
<dbReference type="RefSeq" id="WP_047263100.1">
    <property type="nucleotide sequence ID" value="NZ_CP011542.1"/>
</dbReference>
<dbReference type="Gene3D" id="3.40.50.1000">
    <property type="entry name" value="HAD superfamily/HAD-like"/>
    <property type="match status" value="1"/>
</dbReference>
<evidence type="ECO:0000256" key="2">
    <source>
        <dbReference type="ARBA" id="ARBA00022723"/>
    </source>
</evidence>
<evidence type="ECO:0000313" key="7">
    <source>
        <dbReference type="Proteomes" id="UP000035199"/>
    </source>
</evidence>
<dbReference type="PATRIC" id="fig|571915.4.peg.3156"/>
<proteinExistence type="inferred from homology"/>
<keyword evidence="2" id="KW-0479">Metal-binding</keyword>
<dbReference type="STRING" id="571915.CMUST_14685"/>
<organism evidence="6 7">
    <name type="scientific">Corynebacterium mustelae</name>
    <dbReference type="NCBI Taxonomy" id="571915"/>
    <lineage>
        <taxon>Bacteria</taxon>
        <taxon>Bacillati</taxon>
        <taxon>Actinomycetota</taxon>
        <taxon>Actinomycetes</taxon>
        <taxon>Mycobacteriales</taxon>
        <taxon>Corynebacteriaceae</taxon>
        <taxon>Corynebacterium</taxon>
    </lineage>
</organism>
<dbReference type="FunFam" id="3.40.50.1000:FF:000025">
    <property type="entry name" value="HAD hydrolase, family IB"/>
    <property type="match status" value="1"/>
</dbReference>
<dbReference type="InterPro" id="IPR006385">
    <property type="entry name" value="HAD_hydro_SerB1"/>
</dbReference>
<dbReference type="GO" id="GO:0046872">
    <property type="term" value="F:metal ion binding"/>
    <property type="evidence" value="ECO:0007669"/>
    <property type="project" value="UniProtKB-KW"/>
</dbReference>
<evidence type="ECO:0000313" key="6">
    <source>
        <dbReference type="EMBL" id="AKK07230.1"/>
    </source>
</evidence>
<dbReference type="NCBIfam" id="TIGR01488">
    <property type="entry name" value="HAD-SF-IB"/>
    <property type="match status" value="1"/>
</dbReference>
<dbReference type="Proteomes" id="UP000035199">
    <property type="component" value="Chromosome"/>
</dbReference>